<dbReference type="EMBL" id="SIJB01000029">
    <property type="protein sequence ID" value="NBI29986.1"/>
    <property type="molecule type" value="Genomic_DNA"/>
</dbReference>
<dbReference type="Gene3D" id="2.40.50.140">
    <property type="entry name" value="Nucleic acid-binding proteins"/>
    <property type="match status" value="1"/>
</dbReference>
<protein>
    <submittedName>
        <fullName evidence="1">DUF3221 domain-containing protein</fullName>
    </submittedName>
</protein>
<name>A0A6N9Q577_9BACL</name>
<keyword evidence="2" id="KW-1185">Reference proteome</keyword>
<evidence type="ECO:0000313" key="2">
    <source>
        <dbReference type="Proteomes" id="UP000448943"/>
    </source>
</evidence>
<evidence type="ECO:0000313" key="1">
    <source>
        <dbReference type="EMBL" id="NBI29986.1"/>
    </source>
</evidence>
<comment type="caution">
    <text evidence="1">The sequence shown here is derived from an EMBL/GenBank/DDBJ whole genome shotgun (WGS) entry which is preliminary data.</text>
</comment>
<dbReference type="InterPro" id="IPR021598">
    <property type="entry name" value="DUF3221"/>
</dbReference>
<dbReference type="Pfam" id="PF11518">
    <property type="entry name" value="DUF3221"/>
    <property type="match status" value="1"/>
</dbReference>
<proteinExistence type="predicted"/>
<dbReference type="AlphaFoldDB" id="A0A6N9Q577"/>
<sequence length="152" mass="16910">MWNINIIFATFYTLGSSKKRLHRLKSTITKEVSQMKHGLFLLLLIITSVSIIACSNDVSSSEESTMSEEGYIVSKDKDRILVIGGISLEDVQSYSPEDILNGKGSSAVWFYIPDDLQVGDLQVGQKVKVWFSEMAESYPGQATAQKLIVINE</sequence>
<reference evidence="1 2" key="1">
    <citation type="submission" date="2019-01" db="EMBL/GenBank/DDBJ databases">
        <title>Chengkuizengella sp. nov., isolated from deep-sea sediment of East Pacific Ocean.</title>
        <authorList>
            <person name="Yang J."/>
            <person name="Lai Q."/>
            <person name="Shao Z."/>
        </authorList>
    </citation>
    <scope>NUCLEOTIDE SEQUENCE [LARGE SCALE GENOMIC DNA]</scope>
    <source>
        <strain evidence="1 2">YPA3-1-1</strain>
    </source>
</reference>
<dbReference type="Proteomes" id="UP000448943">
    <property type="component" value="Unassembled WGS sequence"/>
</dbReference>
<organism evidence="1 2">
    <name type="scientific">Chengkuizengella marina</name>
    <dbReference type="NCBI Taxonomy" id="2507566"/>
    <lineage>
        <taxon>Bacteria</taxon>
        <taxon>Bacillati</taxon>
        <taxon>Bacillota</taxon>
        <taxon>Bacilli</taxon>
        <taxon>Bacillales</taxon>
        <taxon>Paenibacillaceae</taxon>
        <taxon>Chengkuizengella</taxon>
    </lineage>
</organism>
<accession>A0A6N9Q577</accession>
<dbReference type="InterPro" id="IPR012340">
    <property type="entry name" value="NA-bd_OB-fold"/>
</dbReference>
<gene>
    <name evidence="1" type="ORF">ERL59_13620</name>
</gene>